<comment type="caution">
    <text evidence="2">The sequence shown here is derived from an EMBL/GenBank/DDBJ whole genome shotgun (WGS) entry which is preliminary data.</text>
</comment>
<dbReference type="AlphaFoldDB" id="A0A837RER6"/>
<keyword evidence="1" id="KW-0812">Transmembrane</keyword>
<evidence type="ECO:0000313" key="2">
    <source>
        <dbReference type="EMBL" id="KRK41103.1"/>
    </source>
</evidence>
<keyword evidence="1" id="KW-0472">Membrane</keyword>
<keyword evidence="1" id="KW-1133">Transmembrane helix</keyword>
<evidence type="ECO:0000256" key="1">
    <source>
        <dbReference type="SAM" id="Phobius"/>
    </source>
</evidence>
<reference evidence="2 3" key="1">
    <citation type="journal article" date="2015" name="Genome Announc.">
        <title>Expanding the biotechnology potential of lactobacilli through comparative genomics of 213 strains and associated genera.</title>
        <authorList>
            <person name="Sun Z."/>
            <person name="Harris H.M."/>
            <person name="McCann A."/>
            <person name="Guo C."/>
            <person name="Argimon S."/>
            <person name="Zhang W."/>
            <person name="Yang X."/>
            <person name="Jeffery I.B."/>
            <person name="Cooney J.C."/>
            <person name="Kagawa T.F."/>
            <person name="Liu W."/>
            <person name="Song Y."/>
            <person name="Salvetti E."/>
            <person name="Wrobel A."/>
            <person name="Rasinkangas P."/>
            <person name="Parkhill J."/>
            <person name="Rea M.C."/>
            <person name="O'Sullivan O."/>
            <person name="Ritari J."/>
            <person name="Douillard F.P."/>
            <person name="Paul Ross R."/>
            <person name="Yang R."/>
            <person name="Briner A.E."/>
            <person name="Felis G.E."/>
            <person name="de Vos W.M."/>
            <person name="Barrangou R."/>
            <person name="Klaenhammer T.R."/>
            <person name="Caufield P.W."/>
            <person name="Cui Y."/>
            <person name="Zhang H."/>
            <person name="O'Toole P.W."/>
        </authorList>
    </citation>
    <scope>NUCLEOTIDE SEQUENCE [LARGE SCALE GENOMIC DNA]</scope>
    <source>
        <strain evidence="2 3">JCM 15951</strain>
    </source>
</reference>
<proteinExistence type="predicted"/>
<accession>A0A837RER6</accession>
<gene>
    <name evidence="2" type="ORF">FD26_GL001776</name>
</gene>
<dbReference type="EMBL" id="AZDB01000057">
    <property type="protein sequence ID" value="KRK41103.1"/>
    <property type="molecule type" value="Genomic_DNA"/>
</dbReference>
<evidence type="ECO:0000313" key="3">
    <source>
        <dbReference type="Proteomes" id="UP000050964"/>
    </source>
</evidence>
<protein>
    <submittedName>
        <fullName evidence="2">Uncharacterized protein</fullName>
    </submittedName>
</protein>
<sequence length="158" mass="17876">MILLLSSQKITAVILGGVSLLIGLFICSLNLSNYYGYWKIDEAGIHYDNYPNSLRIVLSIIFPFLENQSTIAFNEIKSFAIVVGKNVRAPRGTFGGIFYHPDAVLERLPISYYLSVKLKNNHEIDLNLTNNIDDSEIEKMLIILEKKTGQKPDLIKQQ</sequence>
<organism evidence="2 3">
    <name type="scientific">Companilactobacillus crustorum JCM 15951</name>
    <dbReference type="NCBI Taxonomy" id="1423737"/>
    <lineage>
        <taxon>Bacteria</taxon>
        <taxon>Bacillati</taxon>
        <taxon>Bacillota</taxon>
        <taxon>Bacilli</taxon>
        <taxon>Lactobacillales</taxon>
        <taxon>Lactobacillaceae</taxon>
        <taxon>Companilactobacillus</taxon>
    </lineage>
</organism>
<name>A0A837RER6_9LACO</name>
<feature type="transmembrane region" description="Helical" evidence="1">
    <location>
        <begin position="12"/>
        <end position="31"/>
    </location>
</feature>
<dbReference type="Proteomes" id="UP000050964">
    <property type="component" value="Unassembled WGS sequence"/>
</dbReference>